<dbReference type="Proteomes" id="UP000663829">
    <property type="component" value="Unassembled WGS sequence"/>
</dbReference>
<evidence type="ECO:0000256" key="2">
    <source>
        <dbReference type="ARBA" id="ARBA00022840"/>
    </source>
</evidence>
<dbReference type="Gene3D" id="1.10.510.10">
    <property type="entry name" value="Transferase(Phosphotransferase) domain 1"/>
    <property type="match status" value="1"/>
</dbReference>
<feature type="domain" description="Protein kinase" evidence="4">
    <location>
        <begin position="62"/>
        <end position="333"/>
    </location>
</feature>
<protein>
    <recommendedName>
        <fullName evidence="4">Protein kinase domain-containing protein</fullName>
    </recommendedName>
</protein>
<evidence type="ECO:0000256" key="1">
    <source>
        <dbReference type="ARBA" id="ARBA00022741"/>
    </source>
</evidence>
<accession>A0A814JLD2</accession>
<dbReference type="PROSITE" id="PS00107">
    <property type="entry name" value="PROTEIN_KINASE_ATP"/>
    <property type="match status" value="1"/>
</dbReference>
<dbReference type="InterPro" id="IPR011009">
    <property type="entry name" value="Kinase-like_dom_sf"/>
</dbReference>
<dbReference type="InterPro" id="IPR050117">
    <property type="entry name" value="MAPK"/>
</dbReference>
<evidence type="ECO:0000313" key="6">
    <source>
        <dbReference type="EMBL" id="CAF3810256.1"/>
    </source>
</evidence>
<dbReference type="EMBL" id="CAJNOQ010004002">
    <property type="protein sequence ID" value="CAF1039955.1"/>
    <property type="molecule type" value="Genomic_DNA"/>
</dbReference>
<evidence type="ECO:0000256" key="3">
    <source>
        <dbReference type="PROSITE-ProRule" id="PRU10141"/>
    </source>
</evidence>
<dbReference type="GO" id="GO:0004672">
    <property type="term" value="F:protein kinase activity"/>
    <property type="evidence" value="ECO:0007669"/>
    <property type="project" value="InterPro"/>
</dbReference>
<dbReference type="Proteomes" id="UP000681722">
    <property type="component" value="Unassembled WGS sequence"/>
</dbReference>
<dbReference type="PANTHER" id="PTHR24055">
    <property type="entry name" value="MITOGEN-ACTIVATED PROTEIN KINASE"/>
    <property type="match status" value="1"/>
</dbReference>
<dbReference type="Gene3D" id="3.30.200.20">
    <property type="entry name" value="Phosphorylase Kinase, domain 1"/>
    <property type="match status" value="1"/>
</dbReference>
<comment type="caution">
    <text evidence="5">The sequence shown here is derived from an EMBL/GenBank/DDBJ whole genome shotgun (WGS) entry which is preliminary data.</text>
</comment>
<reference evidence="5" key="1">
    <citation type="submission" date="2021-02" db="EMBL/GenBank/DDBJ databases">
        <authorList>
            <person name="Nowell W R."/>
        </authorList>
    </citation>
    <scope>NUCLEOTIDE SEQUENCE</scope>
</reference>
<dbReference type="Pfam" id="PF00069">
    <property type="entry name" value="Pkinase"/>
    <property type="match status" value="2"/>
</dbReference>
<keyword evidence="7" id="KW-1185">Reference proteome</keyword>
<sequence length="396" mass="45522">MEEDDRSLRGMLLGTIDEVVLAKTVVPIVVPEQQGNNTVLDEDETIICQKVDDDLFNISDDYAILKCLGHGAFGHVAEAYHRKTNTSVAIKKVEIDKDQNISEEYKFLQWKRLSGEIFILNALKGKHEGVVQLYDVRVEPNNNRMKEVYLTMNLMATDLDKLIKSRRLTKRDIQRYTYKIIKAIQYIHSANVALKNSLNKRNMSNYGVGTEIYRAPELLLRCSHYNRAVDLWSIGCIFGEMFEGTSLFTGARFYQLYPEVFELIGTPTTNEDIEWLSEECRCTIRSSPVQPESWEKLSNISKDPDALGLLQKLLVFNPNDRINAQKASKDPYFALDSFDQSVENEISEIKISEDSKTVQDVQQKIYNQVKEIRLNHKKMTDDELISTFGFQNCLSF</sequence>
<dbReference type="SUPFAM" id="SSF56112">
    <property type="entry name" value="Protein kinase-like (PK-like)"/>
    <property type="match status" value="1"/>
</dbReference>
<evidence type="ECO:0000313" key="7">
    <source>
        <dbReference type="Proteomes" id="UP000663829"/>
    </source>
</evidence>
<dbReference type="GO" id="GO:0005524">
    <property type="term" value="F:ATP binding"/>
    <property type="evidence" value="ECO:0007669"/>
    <property type="project" value="UniProtKB-UniRule"/>
</dbReference>
<dbReference type="PROSITE" id="PS50011">
    <property type="entry name" value="PROTEIN_KINASE_DOM"/>
    <property type="match status" value="1"/>
</dbReference>
<keyword evidence="1 3" id="KW-0547">Nucleotide-binding</keyword>
<dbReference type="InterPro" id="IPR000719">
    <property type="entry name" value="Prot_kinase_dom"/>
</dbReference>
<dbReference type="EMBL" id="CAJOBC010004002">
    <property type="protein sequence ID" value="CAF3810256.1"/>
    <property type="molecule type" value="Genomic_DNA"/>
</dbReference>
<keyword evidence="2 3" id="KW-0067">ATP-binding</keyword>
<organism evidence="5 7">
    <name type="scientific">Didymodactylos carnosus</name>
    <dbReference type="NCBI Taxonomy" id="1234261"/>
    <lineage>
        <taxon>Eukaryota</taxon>
        <taxon>Metazoa</taxon>
        <taxon>Spiralia</taxon>
        <taxon>Gnathifera</taxon>
        <taxon>Rotifera</taxon>
        <taxon>Eurotatoria</taxon>
        <taxon>Bdelloidea</taxon>
        <taxon>Philodinida</taxon>
        <taxon>Philodinidae</taxon>
        <taxon>Didymodactylos</taxon>
    </lineage>
</organism>
<gene>
    <name evidence="5" type="ORF">GPM918_LOCUS15725</name>
    <name evidence="6" type="ORF">SRO942_LOCUS15725</name>
</gene>
<evidence type="ECO:0000313" key="5">
    <source>
        <dbReference type="EMBL" id="CAF1039955.1"/>
    </source>
</evidence>
<dbReference type="InterPro" id="IPR017441">
    <property type="entry name" value="Protein_kinase_ATP_BS"/>
</dbReference>
<dbReference type="AlphaFoldDB" id="A0A814JLD2"/>
<proteinExistence type="predicted"/>
<feature type="binding site" evidence="3">
    <location>
        <position position="92"/>
    </location>
    <ligand>
        <name>ATP</name>
        <dbReference type="ChEBI" id="CHEBI:30616"/>
    </ligand>
</feature>
<evidence type="ECO:0000259" key="4">
    <source>
        <dbReference type="PROSITE" id="PS50011"/>
    </source>
</evidence>
<name>A0A814JLD2_9BILA</name>